<feature type="region of interest" description="Disordered" evidence="1">
    <location>
        <begin position="95"/>
        <end position="161"/>
    </location>
</feature>
<name>A0A9N9WFI2_9NEOP</name>
<keyword evidence="3" id="KW-1185">Reference proteome</keyword>
<dbReference type="Proteomes" id="UP001153714">
    <property type="component" value="Chromosome 20"/>
</dbReference>
<protein>
    <submittedName>
        <fullName evidence="2">Uncharacterized protein</fullName>
    </submittedName>
</protein>
<evidence type="ECO:0000256" key="1">
    <source>
        <dbReference type="SAM" id="MobiDB-lite"/>
    </source>
</evidence>
<accession>A0A9N9WFI2</accession>
<dbReference type="EMBL" id="OU893351">
    <property type="protein sequence ID" value="CAG9789734.1"/>
    <property type="molecule type" value="Genomic_DNA"/>
</dbReference>
<gene>
    <name evidence="2" type="ORF">DIATSA_LOCUS7441</name>
</gene>
<evidence type="ECO:0000313" key="3">
    <source>
        <dbReference type="Proteomes" id="UP001153714"/>
    </source>
</evidence>
<sequence length="394" mass="45280">MFSENQSDAVRYLKHNRLEDIDQNLRNVTKNVLEIEKRNVTTKSEMRIKLAKLKKEKLDTLALVARCHAALASMEVIIAENELCDQLNLFTHKDSKRKCSKKSDESDARLKKNKTSESKVSNKKRPSDKRPYNSKASRKPSQKSSNDNFTRTKEIVQNGAVTVPLTKDKKEDNMANKNKENCNNNPLLSVGKQIIILSQPPLRKDTNSNKIGYLSETHQLKPNKVQNSIYDIVESTDNFGNMLLTAASSYHRQHRVRYQNPATDINHNQTAISNQNLAVSNGNQSETICNQNQATIHNQTYRDETYFNYYNKVICGNEQSQSQDTIYETNYHILKEENVETEQSGQHFQTTNAIFKDIMNKKGFFTDKVIKIENDCHSDITSEKTFCFDVRNNL</sequence>
<evidence type="ECO:0000313" key="2">
    <source>
        <dbReference type="EMBL" id="CAG9789734.1"/>
    </source>
</evidence>
<dbReference type="OrthoDB" id="7490814at2759"/>
<proteinExistence type="predicted"/>
<reference evidence="2" key="2">
    <citation type="submission" date="2022-10" db="EMBL/GenBank/DDBJ databases">
        <authorList>
            <consortium name="ENA_rothamsted_submissions"/>
            <consortium name="culmorum"/>
            <person name="King R."/>
        </authorList>
    </citation>
    <scope>NUCLEOTIDE SEQUENCE</scope>
</reference>
<reference evidence="2" key="1">
    <citation type="submission" date="2021-12" db="EMBL/GenBank/DDBJ databases">
        <authorList>
            <person name="King R."/>
        </authorList>
    </citation>
    <scope>NUCLEOTIDE SEQUENCE</scope>
</reference>
<dbReference type="AlphaFoldDB" id="A0A9N9WFI2"/>
<feature type="compositionally biased region" description="Basic and acidic residues" evidence="1">
    <location>
        <begin position="101"/>
        <end position="117"/>
    </location>
</feature>
<organism evidence="2 3">
    <name type="scientific">Diatraea saccharalis</name>
    <name type="common">sugarcane borer</name>
    <dbReference type="NCBI Taxonomy" id="40085"/>
    <lineage>
        <taxon>Eukaryota</taxon>
        <taxon>Metazoa</taxon>
        <taxon>Ecdysozoa</taxon>
        <taxon>Arthropoda</taxon>
        <taxon>Hexapoda</taxon>
        <taxon>Insecta</taxon>
        <taxon>Pterygota</taxon>
        <taxon>Neoptera</taxon>
        <taxon>Endopterygota</taxon>
        <taxon>Lepidoptera</taxon>
        <taxon>Glossata</taxon>
        <taxon>Ditrysia</taxon>
        <taxon>Pyraloidea</taxon>
        <taxon>Crambidae</taxon>
        <taxon>Crambinae</taxon>
        <taxon>Diatraea</taxon>
    </lineage>
</organism>